<dbReference type="GO" id="GO:0003676">
    <property type="term" value="F:nucleic acid binding"/>
    <property type="evidence" value="ECO:0007669"/>
    <property type="project" value="InterPro"/>
</dbReference>
<dbReference type="AlphaFoldDB" id="X1GNP5"/>
<dbReference type="GO" id="GO:0004519">
    <property type="term" value="F:endonuclease activity"/>
    <property type="evidence" value="ECO:0007669"/>
    <property type="project" value="InterPro"/>
</dbReference>
<name>X1GNP5_9ZZZZ</name>
<gene>
    <name evidence="3" type="ORF">S03H2_38776</name>
</gene>
<dbReference type="InterPro" id="IPR011856">
    <property type="entry name" value="tRNA_endonuc-like_dom_sf"/>
</dbReference>
<feature type="region of interest" description="Disordered" evidence="1">
    <location>
        <begin position="194"/>
        <end position="219"/>
    </location>
</feature>
<evidence type="ECO:0000256" key="1">
    <source>
        <dbReference type="SAM" id="MobiDB-lite"/>
    </source>
</evidence>
<evidence type="ECO:0000313" key="3">
    <source>
        <dbReference type="EMBL" id="GAH58817.1"/>
    </source>
</evidence>
<accession>X1GNP5</accession>
<feature type="non-terminal residue" evidence="3">
    <location>
        <position position="219"/>
    </location>
</feature>
<feature type="domain" description="Endonuclease NucS C-terminal" evidence="2">
    <location>
        <begin position="27"/>
        <end position="96"/>
    </location>
</feature>
<comment type="caution">
    <text evidence="3">The sequence shown here is derived from an EMBL/GenBank/DDBJ whole genome shotgun (WGS) entry which is preliminary data.</text>
</comment>
<dbReference type="Pfam" id="PF01939">
    <property type="entry name" value="NucS_C"/>
    <property type="match status" value="1"/>
</dbReference>
<organism evidence="3">
    <name type="scientific">marine sediment metagenome</name>
    <dbReference type="NCBI Taxonomy" id="412755"/>
    <lineage>
        <taxon>unclassified sequences</taxon>
        <taxon>metagenomes</taxon>
        <taxon>ecological metagenomes</taxon>
    </lineage>
</organism>
<evidence type="ECO:0000259" key="2">
    <source>
        <dbReference type="Pfam" id="PF01939"/>
    </source>
</evidence>
<feature type="compositionally biased region" description="Polar residues" evidence="1">
    <location>
        <begin position="196"/>
        <end position="211"/>
    </location>
</feature>
<sequence>MPIDVKMWRVAGDGSLREVKKAELNAEERIQKWVEVNISVISEDYLLIGGKVATDSGKELDLLCLDKNGDTIIIELKKHKTPREVTSQTLEYASWVKKLSPGRIVEIADKSLGEKGALEKKFKEKFHCELPESINRTHKMLIIASEIDDSTENIIKYLNETWAVPINAVTFNYTKDDKGNEFLVRAFLIEPHEAEQSTQSVHHTTTRQTLTPEEVKEEA</sequence>
<dbReference type="InterPro" id="IPR048301">
    <property type="entry name" value="NucS_C"/>
</dbReference>
<reference evidence="3" key="1">
    <citation type="journal article" date="2014" name="Front. Microbiol.">
        <title>High frequency of phylogenetically diverse reductive dehalogenase-homologous genes in deep subseafloor sedimentary metagenomes.</title>
        <authorList>
            <person name="Kawai M."/>
            <person name="Futagami T."/>
            <person name="Toyoda A."/>
            <person name="Takaki Y."/>
            <person name="Nishi S."/>
            <person name="Hori S."/>
            <person name="Arai W."/>
            <person name="Tsubouchi T."/>
            <person name="Morono Y."/>
            <person name="Uchiyama I."/>
            <person name="Ito T."/>
            <person name="Fujiyama A."/>
            <person name="Inagaki F."/>
            <person name="Takami H."/>
        </authorList>
    </citation>
    <scope>NUCLEOTIDE SEQUENCE</scope>
    <source>
        <strain evidence="3">Expedition CK06-06</strain>
    </source>
</reference>
<protein>
    <recommendedName>
        <fullName evidence="2">Endonuclease NucS C-terminal domain-containing protein</fullName>
    </recommendedName>
</protein>
<proteinExistence type="predicted"/>
<dbReference type="Gene3D" id="3.40.1350.10">
    <property type="match status" value="1"/>
</dbReference>
<dbReference type="EMBL" id="BARU01023925">
    <property type="protein sequence ID" value="GAH58817.1"/>
    <property type="molecule type" value="Genomic_DNA"/>
</dbReference>